<protein>
    <submittedName>
        <fullName evidence="2">Uncharacterized protein</fullName>
    </submittedName>
</protein>
<sequence length="115" mass="13135">MICDIKKIERDTILQSECELWKHERKKRITASWLTSSELREAIEQLSDVESVVASDEDEYVPQLSDGECEESDIENDPVVEQDDSESKVEQEEPTQTPWAGVPSGVTHHQHKGKQ</sequence>
<comment type="caution">
    <text evidence="2">The sequence shown here is derived from an EMBL/GenBank/DDBJ whole genome shotgun (WGS) entry which is preliminary data.</text>
</comment>
<evidence type="ECO:0000256" key="1">
    <source>
        <dbReference type="SAM" id="MobiDB-lite"/>
    </source>
</evidence>
<gene>
    <name evidence="2" type="ORF">RI129_003273</name>
</gene>
<organism evidence="2 3">
    <name type="scientific">Pyrocoelia pectoralis</name>
    <dbReference type="NCBI Taxonomy" id="417401"/>
    <lineage>
        <taxon>Eukaryota</taxon>
        <taxon>Metazoa</taxon>
        <taxon>Ecdysozoa</taxon>
        <taxon>Arthropoda</taxon>
        <taxon>Hexapoda</taxon>
        <taxon>Insecta</taxon>
        <taxon>Pterygota</taxon>
        <taxon>Neoptera</taxon>
        <taxon>Endopterygota</taxon>
        <taxon>Coleoptera</taxon>
        <taxon>Polyphaga</taxon>
        <taxon>Elateriformia</taxon>
        <taxon>Elateroidea</taxon>
        <taxon>Lampyridae</taxon>
        <taxon>Lampyrinae</taxon>
        <taxon>Pyrocoelia</taxon>
    </lineage>
</organism>
<dbReference type="AlphaFoldDB" id="A0AAN7ZUD6"/>
<evidence type="ECO:0000313" key="2">
    <source>
        <dbReference type="EMBL" id="KAK5648381.1"/>
    </source>
</evidence>
<name>A0AAN7ZUD6_9COLE</name>
<dbReference type="EMBL" id="JAVRBK010000002">
    <property type="protein sequence ID" value="KAK5648381.1"/>
    <property type="molecule type" value="Genomic_DNA"/>
</dbReference>
<reference evidence="2 3" key="1">
    <citation type="journal article" date="2024" name="Insects">
        <title>An Improved Chromosome-Level Genome Assembly of the Firefly Pyrocoelia pectoralis.</title>
        <authorList>
            <person name="Fu X."/>
            <person name="Meyer-Rochow V.B."/>
            <person name="Ballantyne L."/>
            <person name="Zhu X."/>
        </authorList>
    </citation>
    <scope>NUCLEOTIDE SEQUENCE [LARGE SCALE GENOMIC DNA]</scope>
    <source>
        <strain evidence="2">XCY_ONT2</strain>
    </source>
</reference>
<dbReference type="Proteomes" id="UP001329430">
    <property type="component" value="Chromosome 2"/>
</dbReference>
<feature type="compositionally biased region" description="Acidic residues" evidence="1">
    <location>
        <begin position="67"/>
        <end position="84"/>
    </location>
</feature>
<evidence type="ECO:0000313" key="3">
    <source>
        <dbReference type="Proteomes" id="UP001329430"/>
    </source>
</evidence>
<keyword evidence="3" id="KW-1185">Reference proteome</keyword>
<accession>A0AAN7ZUD6</accession>
<proteinExistence type="predicted"/>
<feature type="region of interest" description="Disordered" evidence="1">
    <location>
        <begin position="48"/>
        <end position="115"/>
    </location>
</feature>